<accession>A0A5P1F1D3</accession>
<dbReference type="Proteomes" id="UP000243459">
    <property type="component" value="Chromosome 4"/>
</dbReference>
<dbReference type="Pfam" id="PF02458">
    <property type="entry name" value="Transferase"/>
    <property type="match status" value="1"/>
</dbReference>
<dbReference type="Gene3D" id="3.30.559.10">
    <property type="entry name" value="Chloramphenicol acetyltransferase-like domain"/>
    <property type="match status" value="1"/>
</dbReference>
<keyword evidence="2" id="KW-0808">Transferase</keyword>
<protein>
    <submittedName>
        <fullName evidence="4">Uncharacterized protein</fullName>
    </submittedName>
</protein>
<evidence type="ECO:0000256" key="2">
    <source>
        <dbReference type="ARBA" id="ARBA00022679"/>
    </source>
</evidence>
<evidence type="ECO:0000313" key="5">
    <source>
        <dbReference type="Proteomes" id="UP000243459"/>
    </source>
</evidence>
<gene>
    <name evidence="4" type="ORF">A4U43_C04F16460</name>
</gene>
<comment type="similarity">
    <text evidence="1">Belongs to the plant acyltransferase family.</text>
</comment>
<dbReference type="PANTHER" id="PTHR31147">
    <property type="entry name" value="ACYL TRANSFERASE 4"/>
    <property type="match status" value="1"/>
</dbReference>
<dbReference type="PANTHER" id="PTHR31147:SF1">
    <property type="entry name" value="ACYL TRANSFERASE 4"/>
    <property type="match status" value="1"/>
</dbReference>
<reference evidence="5" key="1">
    <citation type="journal article" date="2017" name="Nat. Commun.">
        <title>The asparagus genome sheds light on the origin and evolution of a young Y chromosome.</title>
        <authorList>
            <person name="Harkess A."/>
            <person name="Zhou J."/>
            <person name="Xu C."/>
            <person name="Bowers J.E."/>
            <person name="Van der Hulst R."/>
            <person name="Ayyampalayam S."/>
            <person name="Mercati F."/>
            <person name="Riccardi P."/>
            <person name="McKain M.R."/>
            <person name="Kakrana A."/>
            <person name="Tang H."/>
            <person name="Ray J."/>
            <person name="Groenendijk J."/>
            <person name="Arikit S."/>
            <person name="Mathioni S.M."/>
            <person name="Nakano M."/>
            <person name="Shan H."/>
            <person name="Telgmann-Rauber A."/>
            <person name="Kanno A."/>
            <person name="Yue Z."/>
            <person name="Chen H."/>
            <person name="Li W."/>
            <person name="Chen Y."/>
            <person name="Xu X."/>
            <person name="Zhang Y."/>
            <person name="Luo S."/>
            <person name="Chen H."/>
            <person name="Gao J."/>
            <person name="Mao Z."/>
            <person name="Pires J.C."/>
            <person name="Luo M."/>
            <person name="Kudrna D."/>
            <person name="Wing R.A."/>
            <person name="Meyers B.C."/>
            <person name="Yi K."/>
            <person name="Kong H."/>
            <person name="Lavrijsen P."/>
            <person name="Sunseri F."/>
            <person name="Falavigna A."/>
            <person name="Ye Y."/>
            <person name="Leebens-Mack J.H."/>
            <person name="Chen G."/>
        </authorList>
    </citation>
    <scope>NUCLEOTIDE SEQUENCE [LARGE SCALE GENOMIC DNA]</scope>
    <source>
        <strain evidence="5">cv. DH0086</strain>
    </source>
</reference>
<proteinExistence type="inferred from homology"/>
<keyword evidence="3" id="KW-0012">Acyltransferase</keyword>
<evidence type="ECO:0000256" key="3">
    <source>
        <dbReference type="ARBA" id="ARBA00023315"/>
    </source>
</evidence>
<organism evidence="4 5">
    <name type="scientific">Asparagus officinalis</name>
    <name type="common">Garden asparagus</name>
    <dbReference type="NCBI Taxonomy" id="4686"/>
    <lineage>
        <taxon>Eukaryota</taxon>
        <taxon>Viridiplantae</taxon>
        <taxon>Streptophyta</taxon>
        <taxon>Embryophyta</taxon>
        <taxon>Tracheophyta</taxon>
        <taxon>Spermatophyta</taxon>
        <taxon>Magnoliopsida</taxon>
        <taxon>Liliopsida</taxon>
        <taxon>Asparagales</taxon>
        <taxon>Asparagaceae</taxon>
        <taxon>Asparagoideae</taxon>
        <taxon>Asparagus</taxon>
    </lineage>
</organism>
<keyword evidence="5" id="KW-1185">Reference proteome</keyword>
<evidence type="ECO:0000256" key="1">
    <source>
        <dbReference type="ARBA" id="ARBA00009861"/>
    </source>
</evidence>
<dbReference type="AlphaFoldDB" id="A0A5P1F1D3"/>
<dbReference type="InterPro" id="IPR023213">
    <property type="entry name" value="CAT-like_dom_sf"/>
</dbReference>
<evidence type="ECO:0000313" key="4">
    <source>
        <dbReference type="EMBL" id="ONK72165.1"/>
    </source>
</evidence>
<sequence length="179" mass="19967">MNAVAEISRGHPKPTVKPIWLRESIPNPQKFIIPKSAYNAALTSSTNNLKQHIIDISSDQINKLKNNFIEETDENCSTFDILTALLWRVRTRAVNGEPRANVTLTFPTDMRPNLNQVLPCGSGYYGNLLYASLVKSTSEFVGQAAFAEVVKTVRDAKQRSFKKCSTWSSQGFDEELVTG</sequence>
<dbReference type="InterPro" id="IPR050898">
    <property type="entry name" value="Plant_acyltransferase"/>
</dbReference>
<dbReference type="Gramene" id="ONK72165">
    <property type="protein sequence ID" value="ONK72165"/>
    <property type="gene ID" value="A4U43_C04F16460"/>
</dbReference>
<name>A0A5P1F1D3_ASPOF</name>
<dbReference type="GO" id="GO:0016746">
    <property type="term" value="F:acyltransferase activity"/>
    <property type="evidence" value="ECO:0007669"/>
    <property type="project" value="UniProtKB-KW"/>
</dbReference>
<dbReference type="EMBL" id="CM007384">
    <property type="protein sequence ID" value="ONK72165.1"/>
    <property type="molecule type" value="Genomic_DNA"/>
</dbReference>